<reference evidence="7" key="1">
    <citation type="submission" date="2019-11" db="EMBL/GenBank/DDBJ databases">
        <title>Genome sequence of Heliorestis convoluta strain HH, an alkaliphilic and minimalistic phototrophic bacterium from a soda lake in Egypt.</title>
        <authorList>
            <person name="Dewey E.D."/>
            <person name="Stokes L.M."/>
            <person name="Burchell B.M."/>
            <person name="Shaffer K.N."/>
            <person name="Huntington A.M."/>
            <person name="Baker J.M."/>
            <person name="Nadendla S."/>
            <person name="Giglio M.G."/>
            <person name="Touchman J.W."/>
            <person name="Blankenship R.E."/>
            <person name="Madigan M.T."/>
            <person name="Sattley W.M."/>
        </authorList>
    </citation>
    <scope>NUCLEOTIDE SEQUENCE [LARGE SCALE GENOMIC DNA]</scope>
    <source>
        <strain evidence="7">HH</strain>
    </source>
</reference>
<dbReference type="KEGG" id="hcv:FTV88_1296"/>
<dbReference type="FunFam" id="1.10.12.10:FF:000001">
    <property type="entry name" value="Probable enoyl-CoA hydratase, mitochondrial"/>
    <property type="match status" value="1"/>
</dbReference>
<keyword evidence="7" id="KW-1185">Reference proteome</keyword>
<dbReference type="AlphaFoldDB" id="A0A5Q2N0Y2"/>
<evidence type="ECO:0000256" key="3">
    <source>
        <dbReference type="ARBA" id="ARBA00023239"/>
    </source>
</evidence>
<protein>
    <recommendedName>
        <fullName evidence="5">short-chain-enoyl-CoA hydratase</fullName>
        <ecNumber evidence="5">4.2.1.150</ecNumber>
    </recommendedName>
</protein>
<dbReference type="EC" id="4.2.1.150" evidence="5"/>
<dbReference type="GO" id="GO:0018812">
    <property type="term" value="F:3-hydroxyacyl-CoA dehydratase activity"/>
    <property type="evidence" value="ECO:0007669"/>
    <property type="project" value="UniProtKB-EC"/>
</dbReference>
<accession>A0A5Q2N0Y2</accession>
<comment type="similarity">
    <text evidence="2">Belongs to the enoyl-CoA hydratase/isomerase family.</text>
</comment>
<dbReference type="InterPro" id="IPR029045">
    <property type="entry name" value="ClpP/crotonase-like_dom_sf"/>
</dbReference>
<evidence type="ECO:0000256" key="2">
    <source>
        <dbReference type="ARBA" id="ARBA00005254"/>
    </source>
</evidence>
<keyword evidence="3 6" id="KW-0456">Lyase</keyword>
<evidence type="ECO:0000256" key="5">
    <source>
        <dbReference type="ARBA" id="ARBA00067035"/>
    </source>
</evidence>
<comment type="pathway">
    <text evidence="1">Lipid metabolism; butanoate metabolism.</text>
</comment>
<evidence type="ECO:0000313" key="6">
    <source>
        <dbReference type="EMBL" id="QGG47443.1"/>
    </source>
</evidence>
<gene>
    <name evidence="6" type="ORF">FTV88_1296</name>
</gene>
<dbReference type="InterPro" id="IPR014748">
    <property type="entry name" value="Enoyl-CoA_hydra_C"/>
</dbReference>
<sequence length="63" mass="7210">MAEKSFQALHLNKRAINEGLNMDIERAFAYEAELFGIAFSTEDQKAGMEGFLQKKKVQFRKPS</sequence>
<dbReference type="Gene3D" id="1.10.12.10">
    <property type="entry name" value="Lyase 2-enoyl-coa Hydratase, Chain A, domain 2"/>
    <property type="match status" value="1"/>
</dbReference>
<dbReference type="EMBL" id="CP045875">
    <property type="protein sequence ID" value="QGG47443.1"/>
    <property type="molecule type" value="Genomic_DNA"/>
</dbReference>
<evidence type="ECO:0000256" key="1">
    <source>
        <dbReference type="ARBA" id="ARBA00005086"/>
    </source>
</evidence>
<evidence type="ECO:0000313" key="7">
    <source>
        <dbReference type="Proteomes" id="UP000366051"/>
    </source>
</evidence>
<name>A0A5Q2N0Y2_9FIRM</name>
<comment type="catalytic activity">
    <reaction evidence="4">
        <text>a short-chain (3S)-3-hydroxyacyl-CoA = a short-chain (2E)-enoyl-CoA + H2O</text>
        <dbReference type="Rhea" id="RHEA:52664"/>
        <dbReference type="ChEBI" id="CHEBI:15377"/>
        <dbReference type="ChEBI" id="CHEBI:87488"/>
        <dbReference type="ChEBI" id="CHEBI:136760"/>
        <dbReference type="EC" id="4.2.1.150"/>
    </reaction>
</comment>
<proteinExistence type="inferred from homology"/>
<dbReference type="SUPFAM" id="SSF52096">
    <property type="entry name" value="ClpP/crotonase"/>
    <property type="match status" value="1"/>
</dbReference>
<evidence type="ECO:0000256" key="4">
    <source>
        <dbReference type="ARBA" id="ARBA00050624"/>
    </source>
</evidence>
<dbReference type="Proteomes" id="UP000366051">
    <property type="component" value="Chromosome"/>
</dbReference>
<organism evidence="6 7">
    <name type="scientific">Heliorestis convoluta</name>
    <dbReference type="NCBI Taxonomy" id="356322"/>
    <lineage>
        <taxon>Bacteria</taxon>
        <taxon>Bacillati</taxon>
        <taxon>Bacillota</taxon>
        <taxon>Clostridia</taxon>
        <taxon>Eubacteriales</taxon>
        <taxon>Heliobacteriaceae</taxon>
        <taxon>Heliorestis</taxon>
    </lineage>
</organism>